<keyword evidence="13 14" id="KW-0998">Cell outer membrane</keyword>
<dbReference type="InterPro" id="IPR010105">
    <property type="entry name" value="TonB_sidphr_rcpt"/>
</dbReference>
<evidence type="ECO:0000256" key="12">
    <source>
        <dbReference type="ARBA" id="ARBA00023170"/>
    </source>
</evidence>
<evidence type="ECO:0000256" key="2">
    <source>
        <dbReference type="ARBA" id="ARBA00009810"/>
    </source>
</evidence>
<keyword evidence="8" id="KW-0408">Iron</keyword>
<evidence type="ECO:0000256" key="11">
    <source>
        <dbReference type="ARBA" id="ARBA00023136"/>
    </source>
</evidence>
<feature type="domain" description="TonB-dependent receptor-like beta-barrel" evidence="18">
    <location>
        <begin position="234"/>
        <end position="679"/>
    </location>
</feature>
<dbReference type="InterPro" id="IPR036942">
    <property type="entry name" value="Beta-barrel_TonB_sf"/>
</dbReference>
<evidence type="ECO:0000256" key="9">
    <source>
        <dbReference type="ARBA" id="ARBA00023065"/>
    </source>
</evidence>
<evidence type="ECO:0000256" key="7">
    <source>
        <dbReference type="ARBA" id="ARBA00022729"/>
    </source>
</evidence>
<protein>
    <submittedName>
        <fullName evidence="20">TonB-dependent siderophore receptor</fullName>
    </submittedName>
</protein>
<evidence type="ECO:0000259" key="18">
    <source>
        <dbReference type="Pfam" id="PF00593"/>
    </source>
</evidence>
<dbReference type="Pfam" id="PF07715">
    <property type="entry name" value="Plug"/>
    <property type="match status" value="1"/>
</dbReference>
<dbReference type="Gene3D" id="2.40.170.20">
    <property type="entry name" value="TonB-dependent receptor, beta-barrel domain"/>
    <property type="match status" value="1"/>
</dbReference>
<reference evidence="20 21" key="1">
    <citation type="submission" date="2023-11" db="EMBL/GenBank/DDBJ databases">
        <title>Plant-associative lifestyle of Vibrio porteresiae and its evolutionary dynamics.</title>
        <authorList>
            <person name="Rameshkumar N."/>
            <person name="Kirti K."/>
        </authorList>
    </citation>
    <scope>NUCLEOTIDE SEQUENCE [LARGE SCALE GENOMIC DNA]</scope>
    <source>
        <strain evidence="20 21">MSSRF60</strain>
    </source>
</reference>
<comment type="subcellular location">
    <subcellularLocation>
        <location evidence="1 14">Cell outer membrane</location>
        <topology evidence="1 14">Multi-pass membrane protein</topology>
    </subcellularLocation>
</comment>
<evidence type="ECO:0000256" key="14">
    <source>
        <dbReference type="PROSITE-ProRule" id="PRU01360"/>
    </source>
</evidence>
<evidence type="ECO:0000256" key="8">
    <source>
        <dbReference type="ARBA" id="ARBA00023004"/>
    </source>
</evidence>
<name>A0ABU4IKB9_9VIBR</name>
<dbReference type="InterPro" id="IPR012910">
    <property type="entry name" value="Plug_dom"/>
</dbReference>
<evidence type="ECO:0000256" key="13">
    <source>
        <dbReference type="ARBA" id="ARBA00023237"/>
    </source>
</evidence>
<dbReference type="Pfam" id="PF00593">
    <property type="entry name" value="TonB_dep_Rec_b-barrel"/>
    <property type="match status" value="1"/>
</dbReference>
<dbReference type="NCBIfam" id="TIGR01783">
    <property type="entry name" value="TonB-siderophor"/>
    <property type="match status" value="1"/>
</dbReference>
<keyword evidence="6 14" id="KW-0812">Transmembrane</keyword>
<feature type="domain" description="TonB-dependent receptor plug" evidence="19">
    <location>
        <begin position="61"/>
        <end position="161"/>
    </location>
</feature>
<comment type="similarity">
    <text evidence="2 14 16">Belongs to the TonB-dependent receptor family.</text>
</comment>
<dbReference type="EMBL" id="JAWRCN010000001">
    <property type="protein sequence ID" value="MDW6018559.1"/>
    <property type="molecule type" value="Genomic_DNA"/>
</dbReference>
<dbReference type="SUPFAM" id="SSF56935">
    <property type="entry name" value="Porins"/>
    <property type="match status" value="1"/>
</dbReference>
<sequence length="710" mass="78817">MVATRPTRLRQAIRTALCFSLAPFSLLTSQSVMAEEVVQKDSQAVETIVVTASALKVDTPAQETPQSISVITQEDLEQKNVQKLDEAFRYTSGVATQVYGSDNNSEWFRVRGFEATRYLDGNRLYKDGYYAWVIEPFGLEQLELLKGPSSIQFGESYPGGVVNAVQKKPTDAPQGSFSASVGNLDSRQFSLDVSDWANEDGSQRYRLVATYKGEDGVLDYTENERVYIAPSYSIDFSEDTSLTLLASFLKDDGTPTGGFFPAYGTYFDTAQGKISPSTNYGDPSYETNEVTQVSLGYLIEHQINDIWAFNQNFNYGYQDLKLISSTYGWSSNLNTSFDNLSRDIVYDEGDVHSLTLDNKFMAKFDTSNVSHTLVAGVDAQYFRNKFKHLDSFGAWGGGASLNDAFNPSYGGETPDLSSATQNKREKSQLGLYAQYQAEVYQNLIANLGARYDYVDFENTAASTETSGNVDNTTFNAGLMYLSDMGLSPYISYAEAFEVLTSIDSSTGEVYKPQRGKQYEVGVKYTPSFLNGYINLAWFDLTQENALTSVGSYTIQSSDTDEVVSRGVEVESVIQATDALRISATYTYTDAKEVSKTKGEIDAVLIPEQQASLWVDYNVASLNLPELTVGTGVRYVGESIGYQSWGNYDDKYIVSSYTLVDLMAKYDISKQWQAQVNVSNALDKEYLASCNSGYCYYGDTQRITATVNYNW</sequence>
<dbReference type="InterPro" id="IPR010916">
    <property type="entry name" value="TonB_box_CS"/>
</dbReference>
<dbReference type="InterPro" id="IPR000531">
    <property type="entry name" value="Beta-barrel_TonB"/>
</dbReference>
<gene>
    <name evidence="20" type="ORF">SBW85_12660</name>
</gene>
<keyword evidence="11 14" id="KW-0472">Membrane</keyword>
<evidence type="ECO:0000256" key="6">
    <source>
        <dbReference type="ARBA" id="ARBA00022692"/>
    </source>
</evidence>
<evidence type="ECO:0000256" key="4">
    <source>
        <dbReference type="ARBA" id="ARBA00022452"/>
    </source>
</evidence>
<evidence type="ECO:0000256" key="17">
    <source>
        <dbReference type="SAM" id="SignalP"/>
    </source>
</evidence>
<dbReference type="PROSITE" id="PS52016">
    <property type="entry name" value="TONB_DEPENDENT_REC_3"/>
    <property type="match status" value="1"/>
</dbReference>
<evidence type="ECO:0000256" key="1">
    <source>
        <dbReference type="ARBA" id="ARBA00004571"/>
    </source>
</evidence>
<dbReference type="Proteomes" id="UP001272325">
    <property type="component" value="Unassembled WGS sequence"/>
</dbReference>
<organism evidence="20 21">
    <name type="scientific">Vibrio plantisponsor</name>
    <dbReference type="NCBI Taxonomy" id="664643"/>
    <lineage>
        <taxon>Bacteria</taxon>
        <taxon>Pseudomonadati</taxon>
        <taxon>Pseudomonadota</taxon>
        <taxon>Gammaproteobacteria</taxon>
        <taxon>Vibrionales</taxon>
        <taxon>Vibrionaceae</taxon>
        <taxon>Vibrio</taxon>
    </lineage>
</organism>
<keyword evidence="5" id="KW-0410">Iron transport</keyword>
<comment type="caution">
    <text evidence="20">The sequence shown here is derived from an EMBL/GenBank/DDBJ whole genome shotgun (WGS) entry which is preliminary data.</text>
</comment>
<proteinExistence type="inferred from homology"/>
<keyword evidence="21" id="KW-1185">Reference proteome</keyword>
<evidence type="ECO:0000256" key="5">
    <source>
        <dbReference type="ARBA" id="ARBA00022496"/>
    </source>
</evidence>
<keyword evidence="9" id="KW-0406">Ion transport</keyword>
<evidence type="ECO:0000256" key="10">
    <source>
        <dbReference type="ARBA" id="ARBA00023077"/>
    </source>
</evidence>
<keyword evidence="4 14" id="KW-1134">Transmembrane beta strand</keyword>
<keyword evidence="10 15" id="KW-0798">TonB box</keyword>
<evidence type="ECO:0000313" key="20">
    <source>
        <dbReference type="EMBL" id="MDW6018559.1"/>
    </source>
</evidence>
<dbReference type="PANTHER" id="PTHR32552">
    <property type="entry name" value="FERRICHROME IRON RECEPTOR-RELATED"/>
    <property type="match status" value="1"/>
</dbReference>
<dbReference type="PROSITE" id="PS00430">
    <property type="entry name" value="TONB_DEPENDENT_REC_1"/>
    <property type="match status" value="1"/>
</dbReference>
<dbReference type="Gene3D" id="2.170.130.10">
    <property type="entry name" value="TonB-dependent receptor, plug domain"/>
    <property type="match status" value="1"/>
</dbReference>
<keyword evidence="3 14" id="KW-0813">Transport</keyword>
<keyword evidence="12 20" id="KW-0675">Receptor</keyword>
<evidence type="ECO:0000313" key="21">
    <source>
        <dbReference type="Proteomes" id="UP001272325"/>
    </source>
</evidence>
<dbReference type="InterPro" id="IPR037066">
    <property type="entry name" value="Plug_dom_sf"/>
</dbReference>
<keyword evidence="7 17" id="KW-0732">Signal</keyword>
<feature type="chain" id="PRO_5046040183" evidence="17">
    <location>
        <begin position="35"/>
        <end position="710"/>
    </location>
</feature>
<feature type="signal peptide" evidence="17">
    <location>
        <begin position="1"/>
        <end position="34"/>
    </location>
</feature>
<evidence type="ECO:0000256" key="3">
    <source>
        <dbReference type="ARBA" id="ARBA00022448"/>
    </source>
</evidence>
<evidence type="ECO:0000256" key="15">
    <source>
        <dbReference type="PROSITE-ProRule" id="PRU10143"/>
    </source>
</evidence>
<dbReference type="CDD" id="cd01347">
    <property type="entry name" value="ligand_gated_channel"/>
    <property type="match status" value="1"/>
</dbReference>
<dbReference type="RefSeq" id="WP_102942886.1">
    <property type="nucleotide sequence ID" value="NZ_AP024893.1"/>
</dbReference>
<dbReference type="InterPro" id="IPR039426">
    <property type="entry name" value="TonB-dep_rcpt-like"/>
</dbReference>
<accession>A0ABU4IKB9</accession>
<evidence type="ECO:0000256" key="16">
    <source>
        <dbReference type="RuleBase" id="RU003357"/>
    </source>
</evidence>
<feature type="short sequence motif" description="TonB box" evidence="15">
    <location>
        <begin position="47"/>
        <end position="53"/>
    </location>
</feature>
<evidence type="ECO:0000259" key="19">
    <source>
        <dbReference type="Pfam" id="PF07715"/>
    </source>
</evidence>
<dbReference type="PANTHER" id="PTHR32552:SF68">
    <property type="entry name" value="FERRICHROME OUTER MEMBRANE TRANSPORTER_PHAGE RECEPTOR"/>
    <property type="match status" value="1"/>
</dbReference>